<accession>A0A2M7VBZ5</accession>
<evidence type="ECO:0000313" key="3">
    <source>
        <dbReference type="Proteomes" id="UP000231453"/>
    </source>
</evidence>
<keyword evidence="1" id="KW-0812">Transmembrane</keyword>
<name>A0A2M7VBZ5_9BACT</name>
<feature type="transmembrane region" description="Helical" evidence="1">
    <location>
        <begin position="277"/>
        <end position="296"/>
    </location>
</feature>
<feature type="transmembrane region" description="Helical" evidence="1">
    <location>
        <begin position="85"/>
        <end position="107"/>
    </location>
</feature>
<gene>
    <name evidence="2" type="ORF">COX80_00490</name>
</gene>
<sequence>MKYLCIKIFNYLKNNLLYNISFGLIIIFYIFTRVWMYHKFGDIAFGYDTGIYRHYIIGYFERMGDSGLVPFGFAYFSNLLRLLGLSVHFIMYDFYILLSIANAWMFFCVVKIFSKNKYIALLALFLFSISIVQFEFFWWYYYRNFLSLFFLLLSLYLFEKKSYWMIASLFVAGTVHPLTYVFVSVAGFIYSFFDKDKRKFIWISGVLSLSLVLLLNYQEWLGYLTTAFLKNGYTFQSSNSVDEFSGQFISYKFFLRNSFIYLPFASLGFVKFWKKHLLFTILLLFTLLLLFFKVLFFKRFFIFLDLSVLFFASFGLYLVVDFFHKKSNLWRYLFYVFFCLYAFGSIYLNSNYVFSKNTIISIDDIDAISFIDYDLPEDSYLLSISSTYGPWLYGFTNAKVISPGLFEYDKWSYSDWQIFWYSYDVEKVKKLFEVYETNEMYIYTGKKFNKFGNFLSINDWCEHLDIYLWKCKLQK</sequence>
<reference evidence="3" key="1">
    <citation type="submission" date="2017-09" db="EMBL/GenBank/DDBJ databases">
        <title>Depth-based differentiation of microbial function through sediment-hosted aquifers and enrichment of novel symbionts in the deep terrestrial subsurface.</title>
        <authorList>
            <person name="Probst A.J."/>
            <person name="Ladd B."/>
            <person name="Jarett J.K."/>
            <person name="Geller-Mcgrath D.E."/>
            <person name="Sieber C.M.K."/>
            <person name="Emerson J.B."/>
            <person name="Anantharaman K."/>
            <person name="Thomas B.C."/>
            <person name="Malmstrom R."/>
            <person name="Stieglmeier M."/>
            <person name="Klingl A."/>
            <person name="Woyke T."/>
            <person name="Ryan C.M."/>
            <person name="Banfield J.F."/>
        </authorList>
    </citation>
    <scope>NUCLEOTIDE SEQUENCE [LARGE SCALE GENOMIC DNA]</scope>
</reference>
<keyword evidence="1" id="KW-1133">Transmembrane helix</keyword>
<feature type="transmembrane region" description="Helical" evidence="1">
    <location>
        <begin position="302"/>
        <end position="320"/>
    </location>
</feature>
<feature type="transmembrane region" description="Helical" evidence="1">
    <location>
        <begin position="119"/>
        <end position="142"/>
    </location>
</feature>
<evidence type="ECO:0008006" key="4">
    <source>
        <dbReference type="Google" id="ProtNLM"/>
    </source>
</evidence>
<feature type="transmembrane region" description="Helical" evidence="1">
    <location>
        <begin position="332"/>
        <end position="348"/>
    </location>
</feature>
<feature type="transmembrane region" description="Helical" evidence="1">
    <location>
        <begin position="200"/>
        <end position="217"/>
    </location>
</feature>
<dbReference type="EMBL" id="PFPL01000007">
    <property type="protein sequence ID" value="PIZ96762.1"/>
    <property type="molecule type" value="Genomic_DNA"/>
</dbReference>
<keyword evidence="1" id="KW-0472">Membrane</keyword>
<comment type="caution">
    <text evidence="2">The sequence shown here is derived from an EMBL/GenBank/DDBJ whole genome shotgun (WGS) entry which is preliminary data.</text>
</comment>
<feature type="transmembrane region" description="Helical" evidence="1">
    <location>
        <begin position="16"/>
        <end position="36"/>
    </location>
</feature>
<feature type="transmembrane region" description="Helical" evidence="1">
    <location>
        <begin position="162"/>
        <end position="193"/>
    </location>
</feature>
<organism evidence="2 3">
    <name type="scientific">Candidatus Magasanikbacteria bacterium CG_4_10_14_0_2_um_filter_33_14</name>
    <dbReference type="NCBI Taxonomy" id="1974636"/>
    <lineage>
        <taxon>Bacteria</taxon>
        <taxon>Candidatus Magasanikiibacteriota</taxon>
    </lineage>
</organism>
<dbReference type="AlphaFoldDB" id="A0A2M7VBZ5"/>
<evidence type="ECO:0000256" key="1">
    <source>
        <dbReference type="SAM" id="Phobius"/>
    </source>
</evidence>
<dbReference type="Proteomes" id="UP000231453">
    <property type="component" value="Unassembled WGS sequence"/>
</dbReference>
<protein>
    <recommendedName>
        <fullName evidence="4">Glycosyltransferase RgtA/B/C/D-like domain-containing protein</fullName>
    </recommendedName>
</protein>
<evidence type="ECO:0000313" key="2">
    <source>
        <dbReference type="EMBL" id="PIZ96762.1"/>
    </source>
</evidence>
<proteinExistence type="predicted"/>